<evidence type="ECO:0000313" key="5">
    <source>
        <dbReference type="Proteomes" id="UP000007110"/>
    </source>
</evidence>
<reference evidence="5" key="1">
    <citation type="submission" date="2015-02" db="EMBL/GenBank/DDBJ databases">
        <title>Genome sequencing for Strongylocentrotus purpuratus.</title>
        <authorList>
            <person name="Murali S."/>
            <person name="Liu Y."/>
            <person name="Vee V."/>
            <person name="English A."/>
            <person name="Wang M."/>
            <person name="Skinner E."/>
            <person name="Han Y."/>
            <person name="Muzny D.M."/>
            <person name="Worley K.C."/>
            <person name="Gibbs R.A."/>
        </authorList>
    </citation>
    <scope>NUCLEOTIDE SEQUENCE</scope>
</reference>
<dbReference type="Pfam" id="PF00801">
    <property type="entry name" value="PKD"/>
    <property type="match status" value="1"/>
</dbReference>
<dbReference type="OMA" id="YEIVEVW"/>
<feature type="chain" id="PRO_5029668236" description="PKD domain-containing protein" evidence="1">
    <location>
        <begin position="23"/>
        <end position="523"/>
    </location>
</feature>
<dbReference type="AlphaFoldDB" id="A0A7M7NSL4"/>
<dbReference type="InterPro" id="IPR000601">
    <property type="entry name" value="PKD_dom"/>
</dbReference>
<name>A0A7M7NSL4_STRPU</name>
<keyword evidence="5" id="KW-1185">Reference proteome</keyword>
<reference evidence="4" key="2">
    <citation type="submission" date="2021-01" db="UniProtKB">
        <authorList>
            <consortium name="EnsemblMetazoa"/>
        </authorList>
    </citation>
    <scope>IDENTIFICATION</scope>
</reference>
<evidence type="ECO:0000256" key="1">
    <source>
        <dbReference type="SAM" id="SignalP"/>
    </source>
</evidence>
<dbReference type="RefSeq" id="XP_030841017.1">
    <property type="nucleotide sequence ID" value="XM_030985157.1"/>
</dbReference>
<feature type="domain" description="WSC" evidence="3">
    <location>
        <begin position="23"/>
        <end position="118"/>
    </location>
</feature>
<dbReference type="InParanoid" id="A0A7M7NSL4"/>
<feature type="signal peptide" evidence="1">
    <location>
        <begin position="1"/>
        <end position="22"/>
    </location>
</feature>
<evidence type="ECO:0000313" key="4">
    <source>
        <dbReference type="EnsemblMetazoa" id="XP_030841017"/>
    </source>
</evidence>
<keyword evidence="1" id="KW-0732">Signal</keyword>
<dbReference type="KEGG" id="spu:115923812"/>
<dbReference type="SUPFAM" id="SSF49299">
    <property type="entry name" value="PKD domain"/>
    <property type="match status" value="1"/>
</dbReference>
<evidence type="ECO:0008006" key="6">
    <source>
        <dbReference type="Google" id="ProtNLM"/>
    </source>
</evidence>
<dbReference type="SMART" id="SM00321">
    <property type="entry name" value="WSC"/>
    <property type="match status" value="1"/>
</dbReference>
<dbReference type="OrthoDB" id="5985073at2759"/>
<dbReference type="InterPro" id="IPR013783">
    <property type="entry name" value="Ig-like_fold"/>
</dbReference>
<evidence type="ECO:0000259" key="3">
    <source>
        <dbReference type="PROSITE" id="PS51212"/>
    </source>
</evidence>
<accession>A0A7M7NSL4</accession>
<organism evidence="4 5">
    <name type="scientific">Strongylocentrotus purpuratus</name>
    <name type="common">Purple sea urchin</name>
    <dbReference type="NCBI Taxonomy" id="7668"/>
    <lineage>
        <taxon>Eukaryota</taxon>
        <taxon>Metazoa</taxon>
        <taxon>Echinodermata</taxon>
        <taxon>Eleutherozoa</taxon>
        <taxon>Echinozoa</taxon>
        <taxon>Echinoidea</taxon>
        <taxon>Euechinoidea</taxon>
        <taxon>Echinacea</taxon>
        <taxon>Camarodonta</taxon>
        <taxon>Echinidea</taxon>
        <taxon>Strongylocentrotidae</taxon>
        <taxon>Strongylocentrotus</taxon>
    </lineage>
</organism>
<protein>
    <recommendedName>
        <fullName evidence="6">PKD domain-containing protein</fullName>
    </recommendedName>
</protein>
<dbReference type="Gene3D" id="2.60.40.10">
    <property type="entry name" value="Immunoglobulins"/>
    <property type="match status" value="1"/>
</dbReference>
<dbReference type="EnsemblMetazoa" id="XM_030985157">
    <property type="protein sequence ID" value="XP_030841017"/>
    <property type="gene ID" value="LOC115923812"/>
</dbReference>
<dbReference type="PROSITE" id="PS50093">
    <property type="entry name" value="PKD"/>
    <property type="match status" value="1"/>
</dbReference>
<sequence>MGVKTFFVVIVWSLTLYAQTDAAFNIQGCYKVDVSNRIFVTSAGDYDPDDIDHDTCADACAVLDYQYAALTMGRYCLCSDDTYSSSIVSTCDRTCSGDVSQECGGAESDTVLSIVLTRAAVQLNSTSDVFVVGQPRSLQPDVTGASVTTSFDYGDGSHATADDAVVTMNHVYAVPGQYVASIFAKNSYSSAFAGAQITAYMGITDVQMDCPEVVEPSTSFTCSITVTDGSDMTLSTNIGSSYHIGTPNTFSVGTVSQYALSTLQSDAVLSDTVWILPGQEFLDNGVIRSVEVNVDAIGTINFLILEPFCSGAGETYCLIDNQCTTSQCGYDSSMPTNPLYHTYCDSSTHVFCLSEHRCASKSDESTCDAEPDRYASSTGDASRASYRVRHVITKTATTTGYNYFEIPFADRTATAEIGDVLGYAVSTGTAIIRYETADTDEAVAFSLATSIPVAGTPYSSGFTAEAKRFHIRLTAIDPISVILEHVYPNIGTNNISATVNNTLDSAGITAESVVEVQIPILSE</sequence>
<dbReference type="InterPro" id="IPR002889">
    <property type="entry name" value="WSC_carb-bd"/>
</dbReference>
<proteinExistence type="predicted"/>
<evidence type="ECO:0000259" key="2">
    <source>
        <dbReference type="PROSITE" id="PS50093"/>
    </source>
</evidence>
<feature type="domain" description="PKD" evidence="2">
    <location>
        <begin position="143"/>
        <end position="198"/>
    </location>
</feature>
<dbReference type="GeneID" id="115923812"/>
<dbReference type="InterPro" id="IPR035986">
    <property type="entry name" value="PKD_dom_sf"/>
</dbReference>
<dbReference type="Proteomes" id="UP000007110">
    <property type="component" value="Unassembled WGS sequence"/>
</dbReference>
<dbReference type="PROSITE" id="PS51212">
    <property type="entry name" value="WSC"/>
    <property type="match status" value="1"/>
</dbReference>
<dbReference type="Pfam" id="PF01822">
    <property type="entry name" value="WSC"/>
    <property type="match status" value="1"/>
</dbReference>